<dbReference type="Pfam" id="PF00487">
    <property type="entry name" value="FA_desaturase"/>
    <property type="match status" value="1"/>
</dbReference>
<feature type="transmembrane region" description="Helical" evidence="10">
    <location>
        <begin position="66"/>
        <end position="86"/>
    </location>
</feature>
<keyword evidence="7 9" id="KW-0443">Lipid metabolism</keyword>
<dbReference type="GO" id="GO:0016020">
    <property type="term" value="C:membrane"/>
    <property type="evidence" value="ECO:0007669"/>
    <property type="project" value="UniProtKB-SubCell"/>
</dbReference>
<protein>
    <recommendedName>
        <fullName evidence="3">sphingolipid 4-desaturase</fullName>
        <ecNumber evidence="3">1.14.19.17</ecNumber>
    </recommendedName>
</protein>
<dbReference type="InterPro" id="IPR013866">
    <property type="entry name" value="Sphingolipid_d4-desaturase_N"/>
</dbReference>
<dbReference type="InterPro" id="IPR005804">
    <property type="entry name" value="FA_desaturase_dom"/>
</dbReference>
<dbReference type="GO" id="GO:0046513">
    <property type="term" value="P:ceramide biosynthetic process"/>
    <property type="evidence" value="ECO:0007669"/>
    <property type="project" value="TreeGrafter"/>
</dbReference>
<dbReference type="PANTHER" id="PTHR12879">
    <property type="entry name" value="SPHINGOLIPID DELTA 4 DESATURASE/C-4 HYDROXYLASE PROTEIN DES2"/>
    <property type="match status" value="1"/>
</dbReference>
<sequence>MGNHVTRTDFHWSDQEEPHAKRRVEILKKYPQIKDLFGVDPTFKWKVIGLTLVQLLMLNVIKDQSWFVTVVVAYCFGGVINHALMLGIHEIAHSAGFGINRPNANRALGMFANLPIGIPFAVAFKGYHLEHHKFQGHDVVDTDIPSAIEAKLFCNTLGKFIWVCLQPFFYALRPLFINPKTPLKLEYVNTVIQLTFNYLVYQYLGGKVLFYMLGGSLMAMGFHPVAGHFISEHYMFNHGFETYSYYGPLNWVTFNVGYHNEHHDFPYVPGSRLPEVRKIAPEFYDTLPHHDSWTKVIYDFITDPAIGPYARIKRNNQATSKTQ</sequence>
<evidence type="ECO:0000256" key="9">
    <source>
        <dbReference type="PIRNR" id="PIRNR017228"/>
    </source>
</evidence>
<evidence type="ECO:0000313" key="12">
    <source>
        <dbReference type="EMBL" id="APH81337.1"/>
    </source>
</evidence>
<dbReference type="EMBL" id="KX671153">
    <property type="protein sequence ID" value="APH81337.1"/>
    <property type="molecule type" value="mRNA"/>
</dbReference>
<keyword evidence="8 9" id="KW-0472">Membrane</keyword>
<evidence type="ECO:0000256" key="4">
    <source>
        <dbReference type="ARBA" id="ARBA00022692"/>
    </source>
</evidence>
<evidence type="ECO:0000256" key="2">
    <source>
        <dbReference type="ARBA" id="ARBA00006146"/>
    </source>
</evidence>
<evidence type="ECO:0000256" key="7">
    <source>
        <dbReference type="ARBA" id="ARBA00023098"/>
    </source>
</evidence>
<dbReference type="Pfam" id="PF08557">
    <property type="entry name" value="Lipid_DES"/>
    <property type="match status" value="1"/>
</dbReference>
<evidence type="ECO:0000256" key="8">
    <source>
        <dbReference type="ARBA" id="ARBA00023136"/>
    </source>
</evidence>
<evidence type="ECO:0000256" key="1">
    <source>
        <dbReference type="ARBA" id="ARBA00004141"/>
    </source>
</evidence>
<dbReference type="SMART" id="SM01269">
    <property type="entry name" value="Lipid_DES"/>
    <property type="match status" value="1"/>
</dbReference>
<dbReference type="InterPro" id="IPR011388">
    <property type="entry name" value="DES1/DES2"/>
</dbReference>
<evidence type="ECO:0000259" key="11">
    <source>
        <dbReference type="SMART" id="SM01269"/>
    </source>
</evidence>
<reference evidence="12" key="1">
    <citation type="submission" date="2016-08" db="EMBL/GenBank/DDBJ databases">
        <title>Adverse effects of temperature on growth and fatty acid synthesis in the cyclopoid copepod (Paracyclopina nana).</title>
        <authorList>
            <person name="Lee J.-S."/>
        </authorList>
    </citation>
    <scope>NUCLEOTIDE SEQUENCE</scope>
</reference>
<organism evidence="12">
    <name type="scientific">Paracyclopina nana</name>
    <name type="common">Marine copepod</name>
    <dbReference type="NCBI Taxonomy" id="565004"/>
    <lineage>
        <taxon>Eukaryota</taxon>
        <taxon>Metazoa</taxon>
        <taxon>Ecdysozoa</taxon>
        <taxon>Arthropoda</taxon>
        <taxon>Crustacea</taxon>
        <taxon>Multicrustacea</taxon>
        <taxon>Hexanauplia</taxon>
        <taxon>Copepoda</taxon>
        <taxon>Cyclopoida</taxon>
        <taxon>Cyclopettidae</taxon>
        <taxon>Paracyclopina</taxon>
    </lineage>
</organism>
<evidence type="ECO:0000256" key="10">
    <source>
        <dbReference type="SAM" id="Phobius"/>
    </source>
</evidence>
<dbReference type="EC" id="1.14.19.17" evidence="3"/>
<feature type="transmembrane region" description="Helical" evidence="10">
    <location>
        <begin position="107"/>
        <end position="124"/>
    </location>
</feature>
<comment type="subcellular location">
    <subcellularLocation>
        <location evidence="1">Membrane</location>
        <topology evidence="1">Multi-pass membrane protein</topology>
    </subcellularLocation>
</comment>
<dbReference type="GO" id="GO:0042284">
    <property type="term" value="F:sphingolipid delta-4 desaturase activity"/>
    <property type="evidence" value="ECO:0007669"/>
    <property type="project" value="UniProtKB-UniRule"/>
</dbReference>
<keyword evidence="6 9" id="KW-0560">Oxidoreductase</keyword>
<keyword evidence="4 10" id="KW-0812">Transmembrane</keyword>
<dbReference type="PIRSF" id="PIRSF017228">
    <property type="entry name" value="Sphnglp_dlt4_des"/>
    <property type="match status" value="1"/>
</dbReference>
<evidence type="ECO:0000256" key="3">
    <source>
        <dbReference type="ARBA" id="ARBA00012021"/>
    </source>
</evidence>
<accession>A0A1L3THT0</accession>
<comment type="similarity">
    <text evidence="2 9">Belongs to the fatty acid desaturase type 1 family. DEGS subfamily.</text>
</comment>
<evidence type="ECO:0000256" key="6">
    <source>
        <dbReference type="ARBA" id="ARBA00023002"/>
    </source>
</evidence>
<dbReference type="AlphaFoldDB" id="A0A1L3THT0"/>
<evidence type="ECO:0000256" key="5">
    <source>
        <dbReference type="ARBA" id="ARBA00022989"/>
    </source>
</evidence>
<dbReference type="CDD" id="cd03508">
    <property type="entry name" value="Delta4-sphingolipid-FADS-like"/>
    <property type="match status" value="1"/>
</dbReference>
<feature type="transmembrane region" description="Helical" evidence="10">
    <location>
        <begin position="208"/>
        <end position="230"/>
    </location>
</feature>
<dbReference type="PANTHER" id="PTHR12879:SF8">
    <property type="entry name" value="SPHINGOLIPID DELTA(4)-DESATURASE DES1"/>
    <property type="match status" value="1"/>
</dbReference>
<proteinExistence type="evidence at transcript level"/>
<name>A0A1L3THT0_PARNA</name>
<keyword evidence="5 10" id="KW-1133">Transmembrane helix</keyword>
<feature type="domain" description="Sphingolipid delta4-desaturase N-terminal" evidence="11">
    <location>
        <begin position="5"/>
        <end position="43"/>
    </location>
</feature>